<name>A0ABW8U4B4_9GAMM</name>
<protein>
    <recommendedName>
        <fullName evidence="3">DUF4377 domain-containing protein</fullName>
    </recommendedName>
</protein>
<organism evidence="1 2">
    <name type="scientific">Moraxella oculi</name>
    <dbReference type="NCBI Taxonomy" id="2940516"/>
    <lineage>
        <taxon>Bacteria</taxon>
        <taxon>Pseudomonadati</taxon>
        <taxon>Pseudomonadota</taxon>
        <taxon>Gammaproteobacteria</taxon>
        <taxon>Moraxellales</taxon>
        <taxon>Moraxellaceae</taxon>
        <taxon>Moraxella</taxon>
    </lineage>
</organism>
<keyword evidence="2" id="KW-1185">Reference proteome</keyword>
<dbReference type="Proteomes" id="UP001624684">
    <property type="component" value="Unassembled WGS sequence"/>
</dbReference>
<evidence type="ECO:0000313" key="2">
    <source>
        <dbReference type="Proteomes" id="UP001624684"/>
    </source>
</evidence>
<sequence>MCNKVNAFRLQWLRCVLLSGVVGWVAGCDDATPPTQEVIKTPILVTKDQPVILSKGRINIQNECPKLVQKRIDRTSILRQERILGNSCDYFIYPNVGETVGVTVSDDRMKPYLDIPYYHDFANGDYVVVTSGRHVIRLEYDSLERKPNVMNYVLEVNIRPNKNNKS</sequence>
<accession>A0ABW8U4B4</accession>
<evidence type="ECO:0008006" key="3">
    <source>
        <dbReference type="Google" id="ProtNLM"/>
    </source>
</evidence>
<evidence type="ECO:0000313" key="1">
    <source>
        <dbReference type="EMBL" id="MFL1731695.1"/>
    </source>
</evidence>
<reference evidence="1 2" key="1">
    <citation type="submission" date="2024-11" db="EMBL/GenBank/DDBJ databases">
        <title>First Report of Moraxella oculi in Brazil in an Infectious Bovine Keratoconjunctivitis Outbreak.</title>
        <authorList>
            <person name="Carvalho C.V."/>
            <person name="Domingues R."/>
            <person name="Coutinho C."/>
            <person name="Honorio N.T.B.S."/>
            <person name="Faza D.R.L.R."/>
            <person name="Carvalho W.A."/>
            <person name="Machado A.B.F."/>
            <person name="Martins M.F."/>
            <person name="Gaspar E.B."/>
        </authorList>
    </citation>
    <scope>NUCLEOTIDE SEQUENCE [LARGE SCALE GENOMIC DNA]</scope>
    <source>
        <strain evidence="1 2">2117LE</strain>
    </source>
</reference>
<dbReference type="EMBL" id="JBJJXE010000001">
    <property type="protein sequence ID" value="MFL1731695.1"/>
    <property type="molecule type" value="Genomic_DNA"/>
</dbReference>
<dbReference type="PROSITE" id="PS51257">
    <property type="entry name" value="PROKAR_LIPOPROTEIN"/>
    <property type="match status" value="1"/>
</dbReference>
<proteinExistence type="predicted"/>
<dbReference type="RefSeq" id="WP_249097598.1">
    <property type="nucleotide sequence ID" value="NZ_JAMBAQ010000001.1"/>
</dbReference>
<gene>
    <name evidence="1" type="ORF">ACJHVH_01580</name>
</gene>
<comment type="caution">
    <text evidence="1">The sequence shown here is derived from an EMBL/GenBank/DDBJ whole genome shotgun (WGS) entry which is preliminary data.</text>
</comment>